<evidence type="ECO:0000313" key="2">
    <source>
        <dbReference type="EMBL" id="MCZ4552296.1"/>
    </source>
</evidence>
<keyword evidence="3" id="KW-1185">Reference proteome</keyword>
<protein>
    <submittedName>
        <fullName evidence="2">DUF485 domain-containing protein</fullName>
    </submittedName>
</protein>
<feature type="transmembrane region" description="Helical" evidence="1">
    <location>
        <begin position="59"/>
        <end position="77"/>
    </location>
</feature>
<proteinExistence type="predicted"/>
<sequence>MTALNEGPDVTALYALSRERTRLTLGMSAAVLAFFLPLPILGGFTSLLDGVLFQGVTVAWVYAFAQFVVAIAGARWYSTWASDFDRRLDAVVTGGRDR</sequence>
<keyword evidence="1" id="KW-1133">Transmembrane helix</keyword>
<gene>
    <name evidence="2" type="ORF">O4213_20045</name>
</gene>
<evidence type="ECO:0000256" key="1">
    <source>
        <dbReference type="SAM" id="Phobius"/>
    </source>
</evidence>
<evidence type="ECO:0000313" key="3">
    <source>
        <dbReference type="Proteomes" id="UP001067235"/>
    </source>
</evidence>
<organism evidence="2 3">
    <name type="scientific">Gordonia rubripertincta</name>
    <name type="common">Rhodococcus corallinus</name>
    <dbReference type="NCBI Taxonomy" id="36822"/>
    <lineage>
        <taxon>Bacteria</taxon>
        <taxon>Bacillati</taxon>
        <taxon>Actinomycetota</taxon>
        <taxon>Actinomycetes</taxon>
        <taxon>Mycobacteriales</taxon>
        <taxon>Gordoniaceae</taxon>
        <taxon>Gordonia</taxon>
    </lineage>
</organism>
<dbReference type="EMBL" id="JAPWIE010000006">
    <property type="protein sequence ID" value="MCZ4552296.1"/>
    <property type="molecule type" value="Genomic_DNA"/>
</dbReference>
<keyword evidence="1" id="KW-0812">Transmembrane</keyword>
<name>A0ABT4N1X3_GORRU</name>
<feature type="transmembrane region" description="Helical" evidence="1">
    <location>
        <begin position="23"/>
        <end position="47"/>
    </location>
</feature>
<accession>A0ABT4N1X3</accession>
<dbReference type="InterPro" id="IPR007436">
    <property type="entry name" value="DUF485"/>
</dbReference>
<reference evidence="2" key="1">
    <citation type="submission" date="2022-12" db="EMBL/GenBank/DDBJ databases">
        <authorList>
            <person name="Krivoruchko A.V."/>
            <person name="Elkin A."/>
        </authorList>
    </citation>
    <scope>NUCLEOTIDE SEQUENCE</scope>
    <source>
        <strain evidence="2">IEGM 1388</strain>
    </source>
</reference>
<keyword evidence="1" id="KW-0472">Membrane</keyword>
<dbReference type="RefSeq" id="WP_084838805.1">
    <property type="nucleotide sequence ID" value="NZ_JAPWIE010000006.1"/>
</dbReference>
<comment type="caution">
    <text evidence="2">The sequence shown here is derived from an EMBL/GenBank/DDBJ whole genome shotgun (WGS) entry which is preliminary data.</text>
</comment>
<dbReference type="Pfam" id="PF04341">
    <property type="entry name" value="DUF485"/>
    <property type="match status" value="1"/>
</dbReference>
<dbReference type="Proteomes" id="UP001067235">
    <property type="component" value="Unassembled WGS sequence"/>
</dbReference>